<gene>
    <name evidence="3" type="ORF">ACFSSB_12200</name>
</gene>
<dbReference type="InterPro" id="IPR048954">
    <property type="entry name" value="PorZ_N"/>
</dbReference>
<name>A0ABW5K4N6_9FLAO</name>
<feature type="signal peptide" evidence="1">
    <location>
        <begin position="1"/>
        <end position="19"/>
    </location>
</feature>
<feature type="domain" description="PorZ N-terminal beta-propeller" evidence="2">
    <location>
        <begin position="45"/>
        <end position="208"/>
    </location>
</feature>
<dbReference type="Gene3D" id="2.130.10.10">
    <property type="entry name" value="YVTN repeat-like/Quinoprotein amine dehydrogenase"/>
    <property type="match status" value="2"/>
</dbReference>
<dbReference type="Pfam" id="PF21544">
    <property type="entry name" value="PorZ_N_b_propeller"/>
    <property type="match status" value="1"/>
</dbReference>
<accession>A0ABW5K4N6</accession>
<dbReference type="InterPro" id="IPR015943">
    <property type="entry name" value="WD40/YVTN_repeat-like_dom_sf"/>
</dbReference>
<sequence length="784" mass="87625">MIKKITRILLLLLPIVAFSQDYSAQWQGHFSYYDIKDVSQGNGKIYAAAENAIFSYDTETNEIETITTVNGLSGETIVAIHYSDVYELLIVGYENGLMEIVFDDSEEDVLTIVEIFEKPTIPPTDKYINHFNEHDGLVYISTEYGISVYDLERLEFGDTYYIGDQGTQINVNQTVVYNDFIYAACLGGSGIKRAPLNSNNLVNFEEWERVASGYFLVIGKNNDNLYTAKANKTFYQFEDDNTLTELVSYADEPIDLRSINNYLIVTTKNDVYVYDGDFIQIAQVSTGNILDTEFTSATIDTEYLYIGTTGLGLIKTPLLNPVTFDEILPNGPLFNYAFSIKASANNLWVTYGDYDLSFNPYPYKQYGYSHLKNEEWRNIPFDSVLGARDLNTISVNPFAENHVFISSFQDGLLEVEDDISVVLHDQTNSGLESLVIPGNPSVVSVRQGGSNFDRNGVLWTTTGRVERPLKSYDPSTGQWQSYDFSTLIQDGLNDEWGHEDLVVDSNGTKWFGGYNYGLIGYNENNSSVKLRALYTEEQNMPSPIITALALDDRNQIWCGTDKGLRVLYNTTSFFTEASVSASQIIILEDGVAEELLFQQFITDIEVDGSNNKWVSTLDSGLFYFSSDGQETIYHFTTENSALPTNNVLDLSIDSANGTVYIGTEKGIVSFKAGGSSATESLDAAYVYPNPVRPTFNITEDKVKIKDISDNVNIKITDIEGNLVAEAETRTNTRYKGYNLEIDGGTAFWNGKNLANNVVASGVYLIMLSDLDTLETKVLKIMVVR</sequence>
<dbReference type="RefSeq" id="WP_379904616.1">
    <property type="nucleotide sequence ID" value="NZ_JBHULM010000011.1"/>
</dbReference>
<proteinExistence type="predicted"/>
<keyword evidence="1" id="KW-0732">Signal</keyword>
<organism evidence="3 4">
    <name type="scientific">Lacinutrix gracilariae</name>
    <dbReference type="NCBI Taxonomy" id="1747198"/>
    <lineage>
        <taxon>Bacteria</taxon>
        <taxon>Pseudomonadati</taxon>
        <taxon>Bacteroidota</taxon>
        <taxon>Flavobacteriia</taxon>
        <taxon>Flavobacteriales</taxon>
        <taxon>Flavobacteriaceae</taxon>
        <taxon>Lacinutrix</taxon>
    </lineage>
</organism>
<evidence type="ECO:0000259" key="2">
    <source>
        <dbReference type="Pfam" id="PF21544"/>
    </source>
</evidence>
<dbReference type="EMBL" id="JBHULM010000011">
    <property type="protein sequence ID" value="MFD2543084.1"/>
    <property type="molecule type" value="Genomic_DNA"/>
</dbReference>
<keyword evidence="4" id="KW-1185">Reference proteome</keyword>
<dbReference type="SUPFAM" id="SSF101898">
    <property type="entry name" value="NHL repeat"/>
    <property type="match status" value="1"/>
</dbReference>
<comment type="caution">
    <text evidence="3">The sequence shown here is derived from an EMBL/GenBank/DDBJ whole genome shotgun (WGS) entry which is preliminary data.</text>
</comment>
<protein>
    <submittedName>
        <fullName evidence="3">ABC transporter substrate-binding protein</fullName>
    </submittedName>
</protein>
<reference evidence="4" key="1">
    <citation type="journal article" date="2019" name="Int. J. Syst. Evol. Microbiol.">
        <title>The Global Catalogue of Microorganisms (GCM) 10K type strain sequencing project: providing services to taxonomists for standard genome sequencing and annotation.</title>
        <authorList>
            <consortium name="The Broad Institute Genomics Platform"/>
            <consortium name="The Broad Institute Genome Sequencing Center for Infectious Disease"/>
            <person name="Wu L."/>
            <person name="Ma J."/>
        </authorList>
    </citation>
    <scope>NUCLEOTIDE SEQUENCE [LARGE SCALE GENOMIC DNA]</scope>
    <source>
        <strain evidence="4">KCTC 42808</strain>
    </source>
</reference>
<dbReference type="Proteomes" id="UP001597467">
    <property type="component" value="Unassembled WGS sequence"/>
</dbReference>
<dbReference type="Gene3D" id="2.60.40.4070">
    <property type="match status" value="1"/>
</dbReference>
<evidence type="ECO:0000256" key="1">
    <source>
        <dbReference type="SAM" id="SignalP"/>
    </source>
</evidence>
<feature type="chain" id="PRO_5046519538" evidence="1">
    <location>
        <begin position="20"/>
        <end position="784"/>
    </location>
</feature>
<evidence type="ECO:0000313" key="3">
    <source>
        <dbReference type="EMBL" id="MFD2543084.1"/>
    </source>
</evidence>
<evidence type="ECO:0000313" key="4">
    <source>
        <dbReference type="Proteomes" id="UP001597467"/>
    </source>
</evidence>
<dbReference type="SUPFAM" id="SSF69322">
    <property type="entry name" value="Tricorn protease domain 2"/>
    <property type="match status" value="1"/>
</dbReference>